<evidence type="ECO:0000313" key="2">
    <source>
        <dbReference type="EMBL" id="MBY5957783.1"/>
    </source>
</evidence>
<feature type="transmembrane region" description="Helical" evidence="1">
    <location>
        <begin position="6"/>
        <end position="22"/>
    </location>
</feature>
<dbReference type="AlphaFoldDB" id="A0A953HTV3"/>
<protein>
    <submittedName>
        <fullName evidence="2">Uncharacterized protein</fullName>
    </submittedName>
</protein>
<reference evidence="2" key="1">
    <citation type="submission" date="2021-06" db="EMBL/GenBank/DDBJ databases">
        <title>44 bacteria genomes isolated from Dapeng, Shenzhen.</title>
        <authorList>
            <person name="Zheng W."/>
            <person name="Yu S."/>
            <person name="Huang Y."/>
        </authorList>
    </citation>
    <scope>NUCLEOTIDE SEQUENCE</scope>
    <source>
        <strain evidence="2">DP5N28-2</strain>
    </source>
</reference>
<keyword evidence="1" id="KW-0472">Membrane</keyword>
<gene>
    <name evidence="2" type="ORF">KUV50_06560</name>
</gene>
<sequence length="70" mass="8297">MKTLASYLFIVFITTSFFISLAPEMNFHYDQIGIEHNKGLDFVLAYLKSNEQKFMSKSYFKQAKRYPNED</sequence>
<dbReference type="EMBL" id="JAHVHU010000006">
    <property type="protein sequence ID" value="MBY5957783.1"/>
    <property type="molecule type" value="Genomic_DNA"/>
</dbReference>
<keyword evidence="1" id="KW-1133">Transmembrane helix</keyword>
<dbReference type="Proteomes" id="UP000753961">
    <property type="component" value="Unassembled WGS sequence"/>
</dbReference>
<evidence type="ECO:0000313" key="3">
    <source>
        <dbReference type="Proteomes" id="UP000753961"/>
    </source>
</evidence>
<comment type="caution">
    <text evidence="2">The sequence shown here is derived from an EMBL/GenBank/DDBJ whole genome shotgun (WGS) entry which is preliminary data.</text>
</comment>
<accession>A0A953HTV3</accession>
<organism evidence="2 3">
    <name type="scientific">Membranihabitans marinus</name>
    <dbReference type="NCBI Taxonomy" id="1227546"/>
    <lineage>
        <taxon>Bacteria</taxon>
        <taxon>Pseudomonadati</taxon>
        <taxon>Bacteroidota</taxon>
        <taxon>Saprospiria</taxon>
        <taxon>Saprospirales</taxon>
        <taxon>Saprospiraceae</taxon>
        <taxon>Membranihabitans</taxon>
    </lineage>
</organism>
<keyword evidence="1" id="KW-0812">Transmembrane</keyword>
<name>A0A953HTV3_9BACT</name>
<keyword evidence="3" id="KW-1185">Reference proteome</keyword>
<dbReference type="RefSeq" id="WP_222579305.1">
    <property type="nucleotide sequence ID" value="NZ_JAHVHU010000006.1"/>
</dbReference>
<evidence type="ECO:0000256" key="1">
    <source>
        <dbReference type="SAM" id="Phobius"/>
    </source>
</evidence>
<proteinExistence type="predicted"/>